<dbReference type="PANTHER" id="PTHR21530:SF7">
    <property type="entry name" value="TRAB DOMAIN-CONTAINING PROTEIN"/>
    <property type="match status" value="1"/>
</dbReference>
<sequence>MLSLRRGVLGWYMSAMLLKVASVSSSVVAVVGKGHHHGIKRLWKQPIEVKDLLSLPSPKPAISAKRIFTFVGVGTAGVVIISGVYLSCKGCL</sequence>
<evidence type="ECO:0000313" key="2">
    <source>
        <dbReference type="EMBL" id="KAK7312728.1"/>
    </source>
</evidence>
<dbReference type="Proteomes" id="UP001367508">
    <property type="component" value="Unassembled WGS sequence"/>
</dbReference>
<feature type="transmembrane region" description="Helical" evidence="1">
    <location>
        <begin position="12"/>
        <end position="32"/>
    </location>
</feature>
<name>A0AAN9K9N3_CANGL</name>
<comment type="caution">
    <text evidence="2">The sequence shown here is derived from an EMBL/GenBank/DDBJ whole genome shotgun (WGS) entry which is preliminary data.</text>
</comment>
<dbReference type="GO" id="GO:0005741">
    <property type="term" value="C:mitochondrial outer membrane"/>
    <property type="evidence" value="ECO:0007669"/>
    <property type="project" value="TreeGrafter"/>
</dbReference>
<dbReference type="PANTHER" id="PTHR21530">
    <property type="entry name" value="PHEROMONE SHUTDOWN PROTEIN"/>
    <property type="match status" value="1"/>
</dbReference>
<keyword evidence="1" id="KW-0472">Membrane</keyword>
<evidence type="ECO:0000256" key="1">
    <source>
        <dbReference type="SAM" id="Phobius"/>
    </source>
</evidence>
<evidence type="ECO:0008006" key="4">
    <source>
        <dbReference type="Google" id="ProtNLM"/>
    </source>
</evidence>
<keyword evidence="3" id="KW-1185">Reference proteome</keyword>
<accession>A0AAN9K9N3</accession>
<feature type="transmembrane region" description="Helical" evidence="1">
    <location>
        <begin position="67"/>
        <end position="86"/>
    </location>
</feature>
<evidence type="ECO:0000313" key="3">
    <source>
        <dbReference type="Proteomes" id="UP001367508"/>
    </source>
</evidence>
<organism evidence="2 3">
    <name type="scientific">Canavalia gladiata</name>
    <name type="common">Sword bean</name>
    <name type="synonym">Dolichos gladiatus</name>
    <dbReference type="NCBI Taxonomy" id="3824"/>
    <lineage>
        <taxon>Eukaryota</taxon>
        <taxon>Viridiplantae</taxon>
        <taxon>Streptophyta</taxon>
        <taxon>Embryophyta</taxon>
        <taxon>Tracheophyta</taxon>
        <taxon>Spermatophyta</taxon>
        <taxon>Magnoliopsida</taxon>
        <taxon>eudicotyledons</taxon>
        <taxon>Gunneridae</taxon>
        <taxon>Pentapetalae</taxon>
        <taxon>rosids</taxon>
        <taxon>fabids</taxon>
        <taxon>Fabales</taxon>
        <taxon>Fabaceae</taxon>
        <taxon>Papilionoideae</taxon>
        <taxon>50 kb inversion clade</taxon>
        <taxon>NPAAA clade</taxon>
        <taxon>indigoferoid/millettioid clade</taxon>
        <taxon>Phaseoleae</taxon>
        <taxon>Canavalia</taxon>
    </lineage>
</organism>
<protein>
    <recommendedName>
        <fullName evidence="4">Transmembrane protein</fullName>
    </recommendedName>
</protein>
<dbReference type="AlphaFoldDB" id="A0AAN9K9N3"/>
<dbReference type="EMBL" id="JAYMYQ010000009">
    <property type="protein sequence ID" value="KAK7312728.1"/>
    <property type="molecule type" value="Genomic_DNA"/>
</dbReference>
<proteinExistence type="predicted"/>
<gene>
    <name evidence="2" type="ORF">VNO77_36817</name>
</gene>
<dbReference type="InterPro" id="IPR046345">
    <property type="entry name" value="TraB_PrgY-like"/>
</dbReference>
<reference evidence="2 3" key="1">
    <citation type="submission" date="2024-01" db="EMBL/GenBank/DDBJ databases">
        <title>The genomes of 5 underutilized Papilionoideae crops provide insights into root nodulation and disease resistanc.</title>
        <authorList>
            <person name="Jiang F."/>
        </authorList>
    </citation>
    <scope>NUCLEOTIDE SEQUENCE [LARGE SCALE GENOMIC DNA]</scope>
    <source>
        <strain evidence="2">LVBAO_FW01</strain>
        <tissue evidence="2">Leaves</tissue>
    </source>
</reference>
<keyword evidence="1" id="KW-1133">Transmembrane helix</keyword>
<keyword evidence="1" id="KW-0812">Transmembrane</keyword>